<feature type="domain" description="Transcription elongation factor GreA/GreB C-terminal" evidence="5">
    <location>
        <begin position="83"/>
        <end position="156"/>
    </location>
</feature>
<dbReference type="HAMAP" id="MF_00930">
    <property type="entry name" value="GreB"/>
    <property type="match status" value="1"/>
</dbReference>
<dbReference type="GO" id="GO:0006354">
    <property type="term" value="P:DNA-templated transcription elongation"/>
    <property type="evidence" value="ECO:0007669"/>
    <property type="project" value="TreeGrafter"/>
</dbReference>
<accession>A0A084ILA6</accession>
<name>A0A084ILA6_SALHC</name>
<dbReference type="InterPro" id="IPR028624">
    <property type="entry name" value="Tscrpt_elong_fac_GreA/B"/>
</dbReference>
<dbReference type="InterPro" id="IPR022691">
    <property type="entry name" value="Tscrpt_elong_fac_GreA/B_N"/>
</dbReference>
<proteinExistence type="inferred from homology"/>
<evidence type="ECO:0000313" key="7">
    <source>
        <dbReference type="EMBL" id="KEZ77490.1"/>
    </source>
</evidence>
<feature type="domain" description="Transcription elongation factor GreA/GreB N-terminal" evidence="6">
    <location>
        <begin position="6"/>
        <end position="71"/>
    </location>
</feature>
<dbReference type="eggNOG" id="COG0782">
    <property type="taxonomic scope" value="Bacteria"/>
</dbReference>
<evidence type="ECO:0000256" key="4">
    <source>
        <dbReference type="HAMAP-Rule" id="MF_00930"/>
    </source>
</evidence>
<dbReference type="AlphaFoldDB" id="A0A084ILA6"/>
<keyword evidence="8" id="KW-1185">Reference proteome</keyword>
<dbReference type="HAMAP" id="MF_00105">
    <property type="entry name" value="GreA_GreB"/>
    <property type="match status" value="1"/>
</dbReference>
<keyword evidence="7" id="KW-0251">Elongation factor</keyword>
<protein>
    <recommendedName>
        <fullName evidence="4">Transcription elongation factor GreB</fullName>
    </recommendedName>
    <alternativeName>
        <fullName evidence="4">Transcript cleavage factor GreB</fullName>
    </alternativeName>
</protein>
<dbReference type="GO" id="GO:0070063">
    <property type="term" value="F:RNA polymerase binding"/>
    <property type="evidence" value="ECO:0007669"/>
    <property type="project" value="InterPro"/>
</dbReference>
<dbReference type="InterPro" id="IPR006358">
    <property type="entry name" value="Tscrpt_elong_fac_GreB"/>
</dbReference>
<dbReference type="GO" id="GO:0003746">
    <property type="term" value="F:translation elongation factor activity"/>
    <property type="evidence" value="ECO:0007669"/>
    <property type="project" value="UniProtKB-KW"/>
</dbReference>
<dbReference type="SUPFAM" id="SSF46557">
    <property type="entry name" value="GreA transcript cleavage protein, N-terminal domain"/>
    <property type="match status" value="1"/>
</dbReference>
<evidence type="ECO:0000256" key="2">
    <source>
        <dbReference type="ARBA" id="ARBA00023125"/>
    </source>
</evidence>
<dbReference type="FunFam" id="1.10.287.180:FF:000001">
    <property type="entry name" value="Transcription elongation factor GreA"/>
    <property type="match status" value="1"/>
</dbReference>
<keyword evidence="1 4" id="KW-0805">Transcription regulation</keyword>
<dbReference type="OrthoDB" id="5511940at2"/>
<sequence>MAKRDYITREGWQALADELDYLWREKRPFVVRKLADAAAEGDRSENAEYIYRKKELREIDRRVRYLGKRVDELTAVDPRTDNPDQVFFGAWVDVVDADDSRHCYRIVGADETDAASGAISLHSPVARALLGKRTGDVVDVTLPASRRELEIEAIHYTRPNRN</sequence>
<dbReference type="PATRIC" id="fig|1304275.5.peg.2004"/>
<comment type="function">
    <text evidence="4">Necessary for efficient RNA polymerase transcription elongation past template-encoded arresting sites. The arresting sites in DNA have the property of trapping a certain fraction of elongating RNA polymerases that pass through, resulting in locked ternary complexes. Cleavage of the nascent transcript by cleavage factors such as GreA or GreB allows the resumption of elongation from the new 3'terminus. GreB releases sequences of up to 9 nucleotides in length.</text>
</comment>
<dbReference type="Proteomes" id="UP000028302">
    <property type="component" value="Unassembled WGS sequence"/>
</dbReference>
<gene>
    <name evidence="4 7" type="primary">greB</name>
    <name evidence="7" type="ORF">C41B8_09826</name>
</gene>
<dbReference type="SUPFAM" id="SSF54534">
    <property type="entry name" value="FKBP-like"/>
    <property type="match status" value="1"/>
</dbReference>
<comment type="caution">
    <text evidence="7">The sequence shown here is derived from an EMBL/GenBank/DDBJ whole genome shotgun (WGS) entry which is preliminary data.</text>
</comment>
<dbReference type="PIRSF" id="PIRSF006092">
    <property type="entry name" value="GreA_GreB"/>
    <property type="match status" value="1"/>
</dbReference>
<dbReference type="EMBL" id="APNK01000012">
    <property type="protein sequence ID" value="KEZ77490.1"/>
    <property type="molecule type" value="Genomic_DNA"/>
</dbReference>
<evidence type="ECO:0000259" key="5">
    <source>
        <dbReference type="Pfam" id="PF01272"/>
    </source>
</evidence>
<dbReference type="Pfam" id="PF01272">
    <property type="entry name" value="GreA_GreB"/>
    <property type="match status" value="1"/>
</dbReference>
<dbReference type="PROSITE" id="PS00829">
    <property type="entry name" value="GREAB_1"/>
    <property type="match status" value="1"/>
</dbReference>
<dbReference type="InterPro" id="IPR036805">
    <property type="entry name" value="Tscrpt_elong_fac_GreA/B_N_sf"/>
</dbReference>
<dbReference type="GO" id="GO:0003677">
    <property type="term" value="F:DNA binding"/>
    <property type="evidence" value="ECO:0007669"/>
    <property type="project" value="UniProtKB-UniRule"/>
</dbReference>
<dbReference type="Gene3D" id="3.10.50.30">
    <property type="entry name" value="Transcription elongation factor, GreA/GreB, C-terminal domain"/>
    <property type="match status" value="1"/>
</dbReference>
<dbReference type="NCBIfam" id="NF002506">
    <property type="entry name" value="PRK01885.1"/>
    <property type="match status" value="1"/>
</dbReference>
<keyword evidence="2 4" id="KW-0238">DNA-binding</keyword>
<dbReference type="RefSeq" id="WP_037337261.1">
    <property type="nucleotide sequence ID" value="NZ_APNK01000012.1"/>
</dbReference>
<evidence type="ECO:0000256" key="1">
    <source>
        <dbReference type="ARBA" id="ARBA00023015"/>
    </source>
</evidence>
<dbReference type="Pfam" id="PF03449">
    <property type="entry name" value="GreA_GreB_N"/>
    <property type="match status" value="1"/>
</dbReference>
<evidence type="ECO:0000313" key="8">
    <source>
        <dbReference type="Proteomes" id="UP000028302"/>
    </source>
</evidence>
<dbReference type="NCBIfam" id="TIGR01461">
    <property type="entry name" value="greB"/>
    <property type="match status" value="1"/>
</dbReference>
<dbReference type="STRING" id="1304275.C41B8_09826"/>
<dbReference type="PANTHER" id="PTHR30437">
    <property type="entry name" value="TRANSCRIPTION ELONGATION FACTOR GREA"/>
    <property type="match status" value="1"/>
</dbReference>
<dbReference type="InterPro" id="IPR018151">
    <property type="entry name" value="TF_GreA/GreB_CS"/>
</dbReference>
<comment type="similarity">
    <text evidence="4">Belongs to the GreA/GreB family. GreB subfamily.</text>
</comment>
<dbReference type="Gene3D" id="1.10.287.180">
    <property type="entry name" value="Transcription elongation factor, GreA/GreB, N-terminal domain"/>
    <property type="match status" value="1"/>
</dbReference>
<dbReference type="PROSITE" id="PS00830">
    <property type="entry name" value="GREAB_2"/>
    <property type="match status" value="1"/>
</dbReference>
<dbReference type="PANTHER" id="PTHR30437:SF6">
    <property type="entry name" value="TRANSCRIPTION ELONGATION FACTOR GREB"/>
    <property type="match status" value="1"/>
</dbReference>
<evidence type="ECO:0000259" key="6">
    <source>
        <dbReference type="Pfam" id="PF03449"/>
    </source>
</evidence>
<keyword evidence="7" id="KW-0648">Protein biosynthesis</keyword>
<keyword evidence="3 4" id="KW-0804">Transcription</keyword>
<dbReference type="GO" id="GO:0032784">
    <property type="term" value="P:regulation of DNA-templated transcription elongation"/>
    <property type="evidence" value="ECO:0007669"/>
    <property type="project" value="UniProtKB-UniRule"/>
</dbReference>
<dbReference type="InterPro" id="IPR036953">
    <property type="entry name" value="GreA/GreB_C_sf"/>
</dbReference>
<reference evidence="7 8" key="1">
    <citation type="submission" date="2013-03" db="EMBL/GenBank/DDBJ databases">
        <title>Salinisphaera hydrothermalis C41B8 Genome Sequencing.</title>
        <authorList>
            <person name="Li C."/>
            <person name="Lai Q."/>
            <person name="Shao Z."/>
        </authorList>
    </citation>
    <scope>NUCLEOTIDE SEQUENCE [LARGE SCALE GENOMIC DNA]</scope>
    <source>
        <strain evidence="7 8">C41B8</strain>
    </source>
</reference>
<dbReference type="InterPro" id="IPR023459">
    <property type="entry name" value="Tscrpt_elong_fac_GreA/B_fam"/>
</dbReference>
<evidence type="ECO:0000256" key="3">
    <source>
        <dbReference type="ARBA" id="ARBA00023163"/>
    </source>
</evidence>
<organism evidence="7 8">
    <name type="scientific">Salinisphaera hydrothermalis (strain C41B8)</name>
    <dbReference type="NCBI Taxonomy" id="1304275"/>
    <lineage>
        <taxon>Bacteria</taxon>
        <taxon>Pseudomonadati</taxon>
        <taxon>Pseudomonadota</taxon>
        <taxon>Gammaproteobacteria</taxon>
        <taxon>Salinisphaerales</taxon>
        <taxon>Salinisphaeraceae</taxon>
        <taxon>Salinisphaera</taxon>
    </lineage>
</organism>
<dbReference type="InterPro" id="IPR001437">
    <property type="entry name" value="Tscrpt_elong_fac_GreA/B_C"/>
</dbReference>
<dbReference type="FunFam" id="3.10.50.30:FF:000001">
    <property type="entry name" value="Transcription elongation factor GreA"/>
    <property type="match status" value="1"/>
</dbReference>